<protein>
    <recommendedName>
        <fullName evidence="8">Ubiquinone biosynthesis protein</fullName>
    </recommendedName>
</protein>
<evidence type="ECO:0000256" key="5">
    <source>
        <dbReference type="ARBA" id="ARBA00022946"/>
    </source>
</evidence>
<evidence type="ECO:0000313" key="12">
    <source>
        <dbReference type="Proteomes" id="UP000694843"/>
    </source>
</evidence>
<comment type="subcellular location">
    <subcellularLocation>
        <location evidence="1 8">Mitochondrion</location>
    </subcellularLocation>
</comment>
<evidence type="ECO:0000256" key="1">
    <source>
        <dbReference type="ARBA" id="ARBA00004173"/>
    </source>
</evidence>
<dbReference type="RefSeq" id="XP_018018203.1">
    <property type="nucleotide sequence ID" value="XM_018162714.2"/>
</dbReference>
<evidence type="ECO:0000256" key="9">
    <source>
        <dbReference type="SAM" id="MobiDB-lite"/>
    </source>
</evidence>
<accession>A0A8B7NWR4</accession>
<dbReference type="Proteomes" id="UP000694843">
    <property type="component" value="Unplaced"/>
</dbReference>
<dbReference type="NCBIfam" id="TIGR02396">
    <property type="entry name" value="diverge_rpsU"/>
    <property type="match status" value="1"/>
</dbReference>
<dbReference type="OrthoDB" id="619536at2759"/>
<evidence type="ECO:0000256" key="4">
    <source>
        <dbReference type="ARBA" id="ARBA00022688"/>
    </source>
</evidence>
<evidence type="ECO:0000256" key="7">
    <source>
        <dbReference type="ARBA" id="ARBA00023128"/>
    </source>
</evidence>
<dbReference type="Gene3D" id="1.10.357.10">
    <property type="entry name" value="Tetracycline Repressor, domain 2"/>
    <property type="match status" value="1"/>
</dbReference>
<comment type="similarity">
    <text evidence="3 8">Belongs to the COQ9 family.</text>
</comment>
<evidence type="ECO:0000256" key="3">
    <source>
        <dbReference type="ARBA" id="ARBA00010766"/>
    </source>
</evidence>
<dbReference type="OMA" id="ADIVCHY"/>
<dbReference type="GeneID" id="108674745"/>
<keyword evidence="6 8" id="KW-0446">Lipid-binding</keyword>
<dbReference type="PANTHER" id="PTHR21427:SF19">
    <property type="entry name" value="UBIQUINONE BIOSYNTHESIS PROTEIN COQ9, MITOCHONDRIAL"/>
    <property type="match status" value="1"/>
</dbReference>
<name>A0A8B7NWR4_HYAAZ</name>
<dbReference type="InterPro" id="IPR012762">
    <property type="entry name" value="Ubiq_biosynth_COQ9"/>
</dbReference>
<dbReference type="InterPro" id="IPR013718">
    <property type="entry name" value="COQ9_C"/>
</dbReference>
<dbReference type="UniPathway" id="UPA00232"/>
<dbReference type="Pfam" id="PF08511">
    <property type="entry name" value="COQ9"/>
    <property type="match status" value="1"/>
</dbReference>
<keyword evidence="7 8" id="KW-0496">Mitochondrion</keyword>
<dbReference type="GO" id="GO:0006744">
    <property type="term" value="P:ubiquinone biosynthetic process"/>
    <property type="evidence" value="ECO:0007669"/>
    <property type="project" value="UniProtKB-UniRule"/>
</dbReference>
<evidence type="ECO:0000259" key="11">
    <source>
        <dbReference type="Pfam" id="PF21392"/>
    </source>
</evidence>
<dbReference type="GO" id="GO:0008289">
    <property type="term" value="F:lipid binding"/>
    <property type="evidence" value="ECO:0007669"/>
    <property type="project" value="UniProtKB-UniRule"/>
</dbReference>
<keyword evidence="5" id="KW-0809">Transit peptide</keyword>
<feature type="region of interest" description="Disordered" evidence="9">
    <location>
        <begin position="119"/>
        <end position="152"/>
    </location>
</feature>
<dbReference type="CTD" id="57017"/>
<keyword evidence="13" id="KW-0830">Ubiquinone</keyword>
<comment type="function">
    <text evidence="8">Membrane-associated protein that warps the membrane surface to access and bind aromatic isoprenes with high specificity, including ubiquinone (CoQ) isoprene intermediates and presents them directly to Coq7, therefore facilitating the Coq7-mediated hydroxylase step. Participates in the biosynthesis of coenzyme Q, also named ubiquinone, an essential lipid-soluble electron transporter for aerobic cellular respiration.</text>
</comment>
<dbReference type="KEGG" id="hazt:108674745"/>
<evidence type="ECO:0000256" key="2">
    <source>
        <dbReference type="ARBA" id="ARBA00004749"/>
    </source>
</evidence>
<dbReference type="AlphaFoldDB" id="A0A8B7NWR4"/>
<feature type="compositionally biased region" description="Low complexity" evidence="9">
    <location>
        <begin position="127"/>
        <end position="142"/>
    </location>
</feature>
<sequence length="373" mass="40550">MLCGLSAPLSALTRSYQSQWVTFTPLTQFMAHHTCSHIATCNAQSFMHNVATNPSHCHAVCMVQQHSNCTGPKLKTPHSLYMRGYTINHLNNNTTTSRIVDQIIRQGFNERYLSTTAGAVHNDSHSNHNISNGANSDSSSSSDTDDMSGQESYGSVSDVRAAVLDAALQHVPLLGWTEAAIAKGAEELGYSCAAHSLVEGGGAELFLWLQRRLNQQVEEHLEEFTLQGGEKRDVMLEALKQRLLLLMPYRAVYAQGLGTLATSPSLLGESISITASLADIVCHYSGSNQPDTSWYVDRASVAAVYKLTELCYLQDQSADCQETLQFLQRRVQEAQQAWGACDRLQAAAAGAGSTAHGLFLTGLNLLGLNSRSR</sequence>
<organism evidence="12 13">
    <name type="scientific">Hyalella azteca</name>
    <name type="common">Amphipod</name>
    <dbReference type="NCBI Taxonomy" id="294128"/>
    <lineage>
        <taxon>Eukaryota</taxon>
        <taxon>Metazoa</taxon>
        <taxon>Ecdysozoa</taxon>
        <taxon>Arthropoda</taxon>
        <taxon>Crustacea</taxon>
        <taxon>Multicrustacea</taxon>
        <taxon>Malacostraca</taxon>
        <taxon>Eumalacostraca</taxon>
        <taxon>Peracarida</taxon>
        <taxon>Amphipoda</taxon>
        <taxon>Senticaudata</taxon>
        <taxon>Talitrida</taxon>
        <taxon>Talitroidea</taxon>
        <taxon>Hyalellidae</taxon>
        <taxon>Hyalella</taxon>
    </lineage>
</organism>
<evidence type="ECO:0000259" key="10">
    <source>
        <dbReference type="Pfam" id="PF08511"/>
    </source>
</evidence>
<keyword evidence="12" id="KW-1185">Reference proteome</keyword>
<evidence type="ECO:0000313" key="13">
    <source>
        <dbReference type="RefSeq" id="XP_018018203.1"/>
    </source>
</evidence>
<gene>
    <name evidence="13" type="primary">LOC108674745</name>
</gene>
<dbReference type="PANTHER" id="PTHR21427">
    <property type="entry name" value="UBIQUINONE BIOSYNTHESIS PROTEIN COQ9, MITOCHONDRIAL"/>
    <property type="match status" value="1"/>
</dbReference>
<dbReference type="Pfam" id="PF21392">
    <property type="entry name" value="COQ9_N"/>
    <property type="match status" value="1"/>
</dbReference>
<dbReference type="GO" id="GO:0005743">
    <property type="term" value="C:mitochondrial inner membrane"/>
    <property type="evidence" value="ECO:0007669"/>
    <property type="project" value="TreeGrafter"/>
</dbReference>
<dbReference type="InterPro" id="IPR048674">
    <property type="entry name" value="COQ9_HTH"/>
</dbReference>
<feature type="domain" description="Ubiquinone biosynthesis protein COQ9 HTH" evidence="11">
    <location>
        <begin position="158"/>
        <end position="186"/>
    </location>
</feature>
<evidence type="ECO:0000256" key="6">
    <source>
        <dbReference type="ARBA" id="ARBA00023121"/>
    </source>
</evidence>
<reference evidence="13" key="1">
    <citation type="submission" date="2025-08" db="UniProtKB">
        <authorList>
            <consortium name="RefSeq"/>
        </authorList>
    </citation>
    <scope>IDENTIFICATION</scope>
    <source>
        <tissue evidence="13">Whole organism</tissue>
    </source>
</reference>
<comment type="pathway">
    <text evidence="2 8">Cofactor biosynthesis; ubiquinone biosynthesis.</text>
</comment>
<feature type="domain" description="COQ9 C-terminal" evidence="10">
    <location>
        <begin position="269"/>
        <end position="336"/>
    </location>
</feature>
<keyword evidence="4 8" id="KW-0831">Ubiquinone biosynthesis</keyword>
<proteinExistence type="inferred from homology"/>
<evidence type="ECO:0000256" key="8">
    <source>
        <dbReference type="RuleBase" id="RU366063"/>
    </source>
</evidence>